<evidence type="ECO:0000313" key="2">
    <source>
        <dbReference type="EMBL" id="OBB33060.1"/>
    </source>
</evidence>
<dbReference type="Proteomes" id="UP000093902">
    <property type="component" value="Unassembled WGS sequence"/>
</dbReference>
<gene>
    <name evidence="2" type="ORF">A5792_11565</name>
</gene>
<accession>A0A1A0REX3</accession>
<dbReference type="InterPro" id="IPR041657">
    <property type="entry name" value="HTH_17"/>
</dbReference>
<organism evidence="2 3">
    <name type="scientific">Mycolicibacterium peregrinum</name>
    <name type="common">Mycobacterium peregrinum</name>
    <dbReference type="NCBI Taxonomy" id="43304"/>
    <lineage>
        <taxon>Bacteria</taxon>
        <taxon>Bacillati</taxon>
        <taxon>Actinomycetota</taxon>
        <taxon>Actinomycetes</taxon>
        <taxon>Mycobacteriales</taxon>
        <taxon>Mycobacteriaceae</taxon>
        <taxon>Mycolicibacterium</taxon>
    </lineage>
</organism>
<dbReference type="AlphaFoldDB" id="A0A1A0REX3"/>
<evidence type="ECO:0000313" key="3">
    <source>
        <dbReference type="Proteomes" id="UP000093902"/>
    </source>
</evidence>
<proteinExistence type="predicted"/>
<evidence type="ECO:0000259" key="1">
    <source>
        <dbReference type="Pfam" id="PF12728"/>
    </source>
</evidence>
<dbReference type="RefSeq" id="WP_064929745.1">
    <property type="nucleotide sequence ID" value="NZ_LZSO01000009.1"/>
</dbReference>
<dbReference type="Pfam" id="PF12728">
    <property type="entry name" value="HTH_17"/>
    <property type="match status" value="1"/>
</dbReference>
<protein>
    <recommendedName>
        <fullName evidence="1">Helix-turn-helix domain-containing protein</fullName>
    </recommendedName>
</protein>
<comment type="caution">
    <text evidence="2">The sequence shown here is derived from an EMBL/GenBank/DDBJ whole genome shotgun (WGS) entry which is preliminary data.</text>
</comment>
<sequence length="121" mass="13146">MRDDGLWLDADDVEFFAGALLLLDTWAKRLGYNTSQQTQSVRTRLTEFLESRAAGRADATVRPLSGVVADAGVVDATEAAEHLGLTPDAVRKACRTGRFAGVAQKRLGRWTIPATELERSA</sequence>
<dbReference type="EMBL" id="LZSO01000009">
    <property type="protein sequence ID" value="OBB33060.1"/>
    <property type="molecule type" value="Genomic_DNA"/>
</dbReference>
<feature type="domain" description="Helix-turn-helix" evidence="1">
    <location>
        <begin position="75"/>
        <end position="119"/>
    </location>
</feature>
<name>A0A1A0REX3_MYCPR</name>
<reference evidence="3" key="1">
    <citation type="submission" date="2016-06" db="EMBL/GenBank/DDBJ databases">
        <authorList>
            <person name="Sutton G."/>
            <person name="Brinkac L."/>
            <person name="Sanka R."/>
            <person name="Adams M."/>
            <person name="Lau E."/>
            <person name="Mehaffy C."/>
            <person name="Tameris M."/>
            <person name="Hatherill M."/>
            <person name="Hanekom W."/>
            <person name="Mahomed H."/>
            <person name="Mcshane H."/>
        </authorList>
    </citation>
    <scope>NUCLEOTIDE SEQUENCE [LARGE SCALE GENOMIC DNA]</scope>
    <source>
        <strain evidence="3">852002-51209_SCH5440388</strain>
    </source>
</reference>